<feature type="signal peptide" evidence="1">
    <location>
        <begin position="1"/>
        <end position="19"/>
    </location>
</feature>
<gene>
    <name evidence="2" type="ORF">GIB67_024189</name>
</gene>
<evidence type="ECO:0000256" key="1">
    <source>
        <dbReference type="SAM" id="SignalP"/>
    </source>
</evidence>
<dbReference type="AlphaFoldDB" id="A0A7J7LZN2"/>
<keyword evidence="1" id="KW-0732">Signal</keyword>
<sequence length="96" mass="10642">MALLLEIASTLLAISANRCSRIDCEAEEHDAIRRAEEAKNAAARSFEVAVLKRKRAQLLMKNADLATYKAVKALKIAEAAQLTTVPREDFILFILD</sequence>
<organism evidence="2 3">
    <name type="scientific">Kingdonia uniflora</name>
    <dbReference type="NCBI Taxonomy" id="39325"/>
    <lineage>
        <taxon>Eukaryota</taxon>
        <taxon>Viridiplantae</taxon>
        <taxon>Streptophyta</taxon>
        <taxon>Embryophyta</taxon>
        <taxon>Tracheophyta</taxon>
        <taxon>Spermatophyta</taxon>
        <taxon>Magnoliopsida</taxon>
        <taxon>Ranunculales</taxon>
        <taxon>Circaeasteraceae</taxon>
        <taxon>Kingdonia</taxon>
    </lineage>
</organism>
<evidence type="ECO:0000313" key="2">
    <source>
        <dbReference type="EMBL" id="KAF6148014.1"/>
    </source>
</evidence>
<comment type="caution">
    <text evidence="2">The sequence shown here is derived from an EMBL/GenBank/DDBJ whole genome shotgun (WGS) entry which is preliminary data.</text>
</comment>
<name>A0A7J7LZN2_9MAGN</name>
<dbReference type="Proteomes" id="UP000541444">
    <property type="component" value="Unassembled WGS sequence"/>
</dbReference>
<proteinExistence type="predicted"/>
<dbReference type="OrthoDB" id="435275at2759"/>
<keyword evidence="3" id="KW-1185">Reference proteome</keyword>
<evidence type="ECO:0000313" key="3">
    <source>
        <dbReference type="Proteomes" id="UP000541444"/>
    </source>
</evidence>
<feature type="chain" id="PRO_5029806295" evidence="1">
    <location>
        <begin position="20"/>
        <end position="96"/>
    </location>
</feature>
<accession>A0A7J7LZN2</accession>
<reference evidence="2 3" key="1">
    <citation type="journal article" date="2020" name="IScience">
        <title>Genome Sequencing of the Endangered Kingdonia uniflora (Circaeasteraceae, Ranunculales) Reveals Potential Mechanisms of Evolutionary Specialization.</title>
        <authorList>
            <person name="Sun Y."/>
            <person name="Deng T."/>
            <person name="Zhang A."/>
            <person name="Moore M.J."/>
            <person name="Landis J.B."/>
            <person name="Lin N."/>
            <person name="Zhang H."/>
            <person name="Zhang X."/>
            <person name="Huang J."/>
            <person name="Zhang X."/>
            <person name="Sun H."/>
            <person name="Wang H."/>
        </authorList>
    </citation>
    <scope>NUCLEOTIDE SEQUENCE [LARGE SCALE GENOMIC DNA]</scope>
    <source>
        <strain evidence="2">TB1705</strain>
        <tissue evidence="2">Leaf</tissue>
    </source>
</reference>
<dbReference type="EMBL" id="JACGCM010001859">
    <property type="protein sequence ID" value="KAF6148014.1"/>
    <property type="molecule type" value="Genomic_DNA"/>
</dbReference>
<protein>
    <submittedName>
        <fullName evidence="2">Uncharacterized protein</fullName>
    </submittedName>
</protein>